<dbReference type="InterPro" id="IPR036683">
    <property type="entry name" value="CO_DH_flav_C_dom_sf"/>
</dbReference>
<keyword evidence="3 5" id="KW-0560">Oxidoreductase</keyword>
<accession>A0A7W6HEJ6</accession>
<comment type="caution">
    <text evidence="5">The sequence shown here is derived from an EMBL/GenBank/DDBJ whole genome shotgun (WGS) entry which is preliminary data.</text>
</comment>
<dbReference type="SUPFAM" id="SSF55447">
    <property type="entry name" value="CO dehydrogenase flavoprotein C-terminal domain-like"/>
    <property type="match status" value="1"/>
</dbReference>
<evidence type="ECO:0000256" key="2">
    <source>
        <dbReference type="ARBA" id="ARBA00022827"/>
    </source>
</evidence>
<dbReference type="SMART" id="SM01092">
    <property type="entry name" value="CO_deh_flav_C"/>
    <property type="match status" value="1"/>
</dbReference>
<keyword evidence="6" id="KW-1185">Reference proteome</keyword>
<dbReference type="InterPro" id="IPR005107">
    <property type="entry name" value="CO_DH_flav_C"/>
</dbReference>
<reference evidence="5 6" key="1">
    <citation type="submission" date="2020-08" db="EMBL/GenBank/DDBJ databases">
        <title>Genomic Encyclopedia of Type Strains, Phase IV (KMG-IV): sequencing the most valuable type-strain genomes for metagenomic binning, comparative biology and taxonomic classification.</title>
        <authorList>
            <person name="Goeker M."/>
        </authorList>
    </citation>
    <scope>NUCLEOTIDE SEQUENCE [LARGE SCALE GENOMIC DNA]</scope>
    <source>
        <strain evidence="5 6">DSM 103570</strain>
    </source>
</reference>
<dbReference type="PROSITE" id="PS51387">
    <property type="entry name" value="FAD_PCMH"/>
    <property type="match status" value="1"/>
</dbReference>
<organism evidence="5 6">
    <name type="scientific">Aurantimonas endophytica</name>
    <dbReference type="NCBI Taxonomy" id="1522175"/>
    <lineage>
        <taxon>Bacteria</taxon>
        <taxon>Pseudomonadati</taxon>
        <taxon>Pseudomonadota</taxon>
        <taxon>Alphaproteobacteria</taxon>
        <taxon>Hyphomicrobiales</taxon>
        <taxon>Aurantimonadaceae</taxon>
        <taxon>Aurantimonas</taxon>
    </lineage>
</organism>
<dbReference type="InterPro" id="IPR051312">
    <property type="entry name" value="Diverse_Substr_Oxidored"/>
</dbReference>
<dbReference type="PANTHER" id="PTHR42659">
    <property type="entry name" value="XANTHINE DEHYDROGENASE SUBUNIT C-RELATED"/>
    <property type="match status" value="1"/>
</dbReference>
<dbReference type="Proteomes" id="UP000588647">
    <property type="component" value="Unassembled WGS sequence"/>
</dbReference>
<dbReference type="GO" id="GO:0071949">
    <property type="term" value="F:FAD binding"/>
    <property type="evidence" value="ECO:0007669"/>
    <property type="project" value="InterPro"/>
</dbReference>
<feature type="domain" description="FAD-binding PCMH-type" evidence="4">
    <location>
        <begin position="1"/>
        <end position="177"/>
    </location>
</feature>
<keyword evidence="2" id="KW-0274">FAD</keyword>
<dbReference type="InterPro" id="IPR016167">
    <property type="entry name" value="FAD-bd_PCMH_sub1"/>
</dbReference>
<dbReference type="InterPro" id="IPR016166">
    <property type="entry name" value="FAD-bd_PCMH"/>
</dbReference>
<dbReference type="Pfam" id="PF00941">
    <property type="entry name" value="FAD_binding_5"/>
    <property type="match status" value="1"/>
</dbReference>
<dbReference type="Gene3D" id="3.30.390.50">
    <property type="entry name" value="CO dehydrogenase flavoprotein, C-terminal domain"/>
    <property type="match status" value="1"/>
</dbReference>
<evidence type="ECO:0000256" key="1">
    <source>
        <dbReference type="ARBA" id="ARBA00022630"/>
    </source>
</evidence>
<protein>
    <submittedName>
        <fullName evidence="5">2-furoyl-CoA dehydrogenase FAD binding subunit</fullName>
        <ecNumber evidence="5">1.3.99.8</ecNumber>
    </submittedName>
</protein>
<dbReference type="RefSeq" id="WP_183208740.1">
    <property type="nucleotide sequence ID" value="NZ_JAAAMM010000003.1"/>
</dbReference>
<evidence type="ECO:0000256" key="3">
    <source>
        <dbReference type="ARBA" id="ARBA00023002"/>
    </source>
</evidence>
<dbReference type="Gene3D" id="3.30.43.10">
    <property type="entry name" value="Uridine Diphospho-n-acetylenolpyruvylglucosamine Reductase, domain 2"/>
    <property type="match status" value="1"/>
</dbReference>
<evidence type="ECO:0000313" key="6">
    <source>
        <dbReference type="Proteomes" id="UP000588647"/>
    </source>
</evidence>
<dbReference type="InterPro" id="IPR016169">
    <property type="entry name" value="FAD-bd_PCMH_sub2"/>
</dbReference>
<dbReference type="GO" id="GO:0047542">
    <property type="term" value="F:2-furoyl-CoA dehydrogenase activity"/>
    <property type="evidence" value="ECO:0007669"/>
    <property type="project" value="UniProtKB-EC"/>
</dbReference>
<sequence length="276" mass="29506">MKPAPFDFVRAETLEEALSALAEAGDEARVIAGGQSLVPMLNMRLARPKVLVDIMGLADLDRIVETKGRIEIGAGVRQATLARWAGLSEKLPLVAAALPWIGHAQTRSRGTVCGSLAHADPSAELPLSLLVLGGEVRLRSRKKKRAVAARDFFLGMMATAVEPGEMIQAVSLPVHAPGTGVAFQEVARRHGDFAIVACAAVAGPDGTCRLAVGGVADVPQLVDLPDPESPEFDDAINEFAWSLNAREDLHATARYRRELVRRIGRATIEEAIRCRG</sequence>
<dbReference type="PANTHER" id="PTHR42659:SF2">
    <property type="entry name" value="XANTHINE DEHYDROGENASE SUBUNIT C-RELATED"/>
    <property type="match status" value="1"/>
</dbReference>
<dbReference type="AlphaFoldDB" id="A0A7W6HEJ6"/>
<evidence type="ECO:0000313" key="5">
    <source>
        <dbReference type="EMBL" id="MBB4003601.1"/>
    </source>
</evidence>
<dbReference type="SUPFAM" id="SSF56176">
    <property type="entry name" value="FAD-binding/transporter-associated domain-like"/>
    <property type="match status" value="1"/>
</dbReference>
<dbReference type="Gene3D" id="3.30.465.10">
    <property type="match status" value="1"/>
</dbReference>
<dbReference type="InterPro" id="IPR002346">
    <property type="entry name" value="Mopterin_DH_FAD-bd"/>
</dbReference>
<proteinExistence type="predicted"/>
<keyword evidence="1" id="KW-0285">Flavoprotein</keyword>
<name>A0A7W6HEJ6_9HYPH</name>
<dbReference type="EC" id="1.3.99.8" evidence="5"/>
<gene>
    <name evidence="5" type="ORF">GGR03_002682</name>
</gene>
<dbReference type="InterPro" id="IPR036318">
    <property type="entry name" value="FAD-bd_PCMH-like_sf"/>
</dbReference>
<evidence type="ECO:0000259" key="4">
    <source>
        <dbReference type="PROSITE" id="PS51387"/>
    </source>
</evidence>
<dbReference type="EMBL" id="JACIEM010000003">
    <property type="protein sequence ID" value="MBB4003601.1"/>
    <property type="molecule type" value="Genomic_DNA"/>
</dbReference>